<evidence type="ECO:0000256" key="7">
    <source>
        <dbReference type="ARBA" id="ARBA00022824"/>
    </source>
</evidence>
<evidence type="ECO:0000256" key="2">
    <source>
        <dbReference type="ARBA" id="ARBA00004319"/>
    </source>
</evidence>
<keyword evidence="7" id="KW-0256">Endoplasmic reticulum</keyword>
<evidence type="ECO:0000256" key="13">
    <source>
        <dbReference type="RuleBase" id="RU361130"/>
    </source>
</evidence>
<keyword evidence="8 11" id="KW-1015">Disulfide bond</keyword>
<keyword evidence="10 11" id="KW-0676">Redox-active center</keyword>
<protein>
    <recommendedName>
        <fullName evidence="4 13">Protein disulfide-isomerase</fullName>
        <ecNumber evidence="4 13">5.3.4.1</ecNumber>
    </recommendedName>
</protein>
<dbReference type="GO" id="GO:0003756">
    <property type="term" value="F:protein disulfide isomerase activity"/>
    <property type="evidence" value="ECO:0007669"/>
    <property type="project" value="UniProtKB-EC"/>
</dbReference>
<dbReference type="Proteomes" id="UP000604046">
    <property type="component" value="Unassembled WGS sequence"/>
</dbReference>
<organism evidence="15 16">
    <name type="scientific">Symbiodinium natans</name>
    <dbReference type="NCBI Taxonomy" id="878477"/>
    <lineage>
        <taxon>Eukaryota</taxon>
        <taxon>Sar</taxon>
        <taxon>Alveolata</taxon>
        <taxon>Dinophyceae</taxon>
        <taxon>Suessiales</taxon>
        <taxon>Symbiodiniaceae</taxon>
        <taxon>Symbiodinium</taxon>
    </lineage>
</organism>
<evidence type="ECO:0000313" key="16">
    <source>
        <dbReference type="Proteomes" id="UP000604046"/>
    </source>
</evidence>
<dbReference type="PRINTS" id="PR00421">
    <property type="entry name" value="THIOREDOXIN"/>
</dbReference>
<dbReference type="InterPro" id="IPR017937">
    <property type="entry name" value="Thioredoxin_CS"/>
</dbReference>
<dbReference type="NCBIfam" id="TIGR01130">
    <property type="entry name" value="ER_PDI_fam"/>
    <property type="match status" value="1"/>
</dbReference>
<feature type="domain" description="Thioredoxin" evidence="14">
    <location>
        <begin position="131"/>
        <end position="267"/>
    </location>
</feature>
<dbReference type="PANTHER" id="PTHR18929:SF240">
    <property type="entry name" value="PROTEIN DISULFIDE-ISOMERASE"/>
    <property type="match status" value="1"/>
</dbReference>
<dbReference type="GO" id="GO:0034976">
    <property type="term" value="P:response to endoplasmic reticulum stress"/>
    <property type="evidence" value="ECO:0007669"/>
    <property type="project" value="TreeGrafter"/>
</dbReference>
<dbReference type="GO" id="GO:0005788">
    <property type="term" value="C:endoplasmic reticulum lumen"/>
    <property type="evidence" value="ECO:0007669"/>
    <property type="project" value="UniProtKB-SubCell"/>
</dbReference>
<evidence type="ECO:0000256" key="10">
    <source>
        <dbReference type="ARBA" id="ARBA00023284"/>
    </source>
</evidence>
<dbReference type="CDD" id="cd02981">
    <property type="entry name" value="PDI_b_family"/>
    <property type="match status" value="1"/>
</dbReference>
<keyword evidence="5" id="KW-0732">Signal</keyword>
<dbReference type="PANTHER" id="PTHR18929">
    <property type="entry name" value="PROTEIN DISULFIDE ISOMERASE"/>
    <property type="match status" value="1"/>
</dbReference>
<dbReference type="Gene3D" id="3.40.30.10">
    <property type="entry name" value="Glutaredoxin"/>
    <property type="match status" value="4"/>
</dbReference>
<reference evidence="15" key="1">
    <citation type="submission" date="2021-02" db="EMBL/GenBank/DDBJ databases">
        <authorList>
            <person name="Dougan E. K."/>
            <person name="Rhodes N."/>
            <person name="Thang M."/>
            <person name="Chan C."/>
        </authorList>
    </citation>
    <scope>NUCLEOTIDE SEQUENCE</scope>
</reference>
<dbReference type="EC" id="5.3.4.1" evidence="4 13"/>
<name>A0A812NY17_9DINO</name>
<dbReference type="FunFam" id="3.40.30.10:FF:000027">
    <property type="entry name" value="protein disulfide-isomerase A2"/>
    <property type="match status" value="1"/>
</dbReference>
<dbReference type="InterPro" id="IPR005792">
    <property type="entry name" value="Prot_disulphide_isomerase"/>
</dbReference>
<evidence type="ECO:0000259" key="14">
    <source>
        <dbReference type="PROSITE" id="PS51352"/>
    </source>
</evidence>
<dbReference type="InterPro" id="IPR013766">
    <property type="entry name" value="Thioredoxin_domain"/>
</dbReference>
<sequence>MSTTRSLVSGCPDGDVTSDRPWAISGSMANFSRSTLYDGLQRVIVELDGVQEEVLVDDELGPVLDQPNGGRLWARMNYTQADKSGFHTDRAEKTWPYLTSTERTAAASVVQFVAMPVPRPRSWLSWSILLWATLGVAQDTEFPEEDGVLVLTEKNFRAALDKYNYILVEFYAPWCGHCKQFAPEYAEAAQQMKQASQPIPLAKVDATAELKLAEEYGVRGYPTIRLFIAGRDQEYTGGRTAQSVVTWLLKKAGPPAIELQTVEAAEAFEKENRLAVFCFCEQAVREAFEKAARQIEDVMFAYSTAPALASKYQVNMPTIKMIFPHDEQSATFSGDLGSAEEIETFVKNYRHPMITDFTGETAADLFGDGRPILFLFRDKDDKGTAAEKALQAAAPRFQRRLLLSVAGSSEPMDQRLMDYVSVEAEELPTARLVTEPQGTMSKYRLEDAVSETSLMSFVADFEAGRLSKYLQSEPVPSSQKGPVYTLVGSTFESIVKDPAKDVLVKFYAPWCGHCKKLEPVYNAVAKKLESVPTITIAKIDATANDVNGVDIEGFPTIKFWRADNKEQPIDYDGDRDIDSFLSWLDEKAARPFGRSEL</sequence>
<feature type="disulfide bond" description="Redox-active" evidence="11">
    <location>
        <begin position="511"/>
        <end position="514"/>
    </location>
</feature>
<keyword evidence="9 13" id="KW-0413">Isomerase</keyword>
<dbReference type="CDD" id="cd02995">
    <property type="entry name" value="PDI_a_PDI_a'_C"/>
    <property type="match status" value="1"/>
</dbReference>
<dbReference type="Pfam" id="PF00085">
    <property type="entry name" value="Thioredoxin"/>
    <property type="match status" value="2"/>
</dbReference>
<comment type="caution">
    <text evidence="15">The sequence shown here is derived from an EMBL/GenBank/DDBJ whole genome shotgun (WGS) entry which is preliminary data.</text>
</comment>
<dbReference type="AlphaFoldDB" id="A0A812NY17"/>
<evidence type="ECO:0000256" key="9">
    <source>
        <dbReference type="ARBA" id="ARBA00023235"/>
    </source>
</evidence>
<dbReference type="OrthoDB" id="72053at2759"/>
<gene>
    <name evidence="15" type="primary">Pdi</name>
    <name evidence="15" type="ORF">SNAT2548_LOCUS16768</name>
</gene>
<dbReference type="PROSITE" id="PS00194">
    <property type="entry name" value="THIOREDOXIN_1"/>
    <property type="match status" value="2"/>
</dbReference>
<dbReference type="PROSITE" id="PS51352">
    <property type="entry name" value="THIOREDOXIN_2"/>
    <property type="match status" value="2"/>
</dbReference>
<dbReference type="InterPro" id="IPR005788">
    <property type="entry name" value="PDI_thioredoxin-like_dom"/>
</dbReference>
<evidence type="ECO:0000256" key="11">
    <source>
        <dbReference type="PIRSR" id="PIRSR605792-51"/>
    </source>
</evidence>
<keyword evidence="6" id="KW-0677">Repeat</keyword>
<dbReference type="NCBIfam" id="TIGR01126">
    <property type="entry name" value="pdi_dom"/>
    <property type="match status" value="2"/>
</dbReference>
<accession>A0A812NY17</accession>
<comment type="catalytic activity">
    <reaction evidence="1 13">
        <text>Catalyzes the rearrangement of -S-S- bonds in proteins.</text>
        <dbReference type="EC" id="5.3.4.1"/>
    </reaction>
</comment>
<dbReference type="InterPro" id="IPR036249">
    <property type="entry name" value="Thioredoxin-like_sf"/>
</dbReference>
<dbReference type="GO" id="GO:0006457">
    <property type="term" value="P:protein folding"/>
    <property type="evidence" value="ECO:0007669"/>
    <property type="project" value="TreeGrafter"/>
</dbReference>
<feature type="domain" description="Thioredoxin" evidence="14">
    <location>
        <begin position="464"/>
        <end position="589"/>
    </location>
</feature>
<evidence type="ECO:0000256" key="12">
    <source>
        <dbReference type="RuleBase" id="RU004208"/>
    </source>
</evidence>
<keyword evidence="16" id="KW-1185">Reference proteome</keyword>
<evidence type="ECO:0000256" key="8">
    <source>
        <dbReference type="ARBA" id="ARBA00023157"/>
    </source>
</evidence>
<evidence type="ECO:0000256" key="3">
    <source>
        <dbReference type="ARBA" id="ARBA00006347"/>
    </source>
</evidence>
<evidence type="ECO:0000256" key="1">
    <source>
        <dbReference type="ARBA" id="ARBA00001182"/>
    </source>
</evidence>
<evidence type="ECO:0000256" key="5">
    <source>
        <dbReference type="ARBA" id="ARBA00022729"/>
    </source>
</evidence>
<evidence type="ECO:0000256" key="4">
    <source>
        <dbReference type="ARBA" id="ARBA00012723"/>
    </source>
</evidence>
<comment type="similarity">
    <text evidence="3 12">Belongs to the protein disulfide isomerase family.</text>
</comment>
<dbReference type="EMBL" id="CAJNDS010002091">
    <property type="protein sequence ID" value="CAE7319963.1"/>
    <property type="molecule type" value="Genomic_DNA"/>
</dbReference>
<dbReference type="SUPFAM" id="SSF52833">
    <property type="entry name" value="Thioredoxin-like"/>
    <property type="match status" value="4"/>
</dbReference>
<feature type="disulfide bond" description="Redox-active" evidence="11">
    <location>
        <begin position="175"/>
        <end position="178"/>
    </location>
</feature>
<comment type="subcellular location">
    <subcellularLocation>
        <location evidence="2">Endoplasmic reticulum lumen</location>
    </subcellularLocation>
</comment>
<evidence type="ECO:0000256" key="6">
    <source>
        <dbReference type="ARBA" id="ARBA00022737"/>
    </source>
</evidence>
<proteinExistence type="inferred from homology"/>
<dbReference type="FunFam" id="3.40.30.10:FF:000023">
    <property type="entry name" value="Protein disulfide-isomerase"/>
    <property type="match status" value="1"/>
</dbReference>
<evidence type="ECO:0000313" key="15">
    <source>
        <dbReference type="EMBL" id="CAE7319963.1"/>
    </source>
</evidence>
<dbReference type="CDD" id="cd02961">
    <property type="entry name" value="PDI_a_family"/>
    <property type="match status" value="1"/>
</dbReference>
<dbReference type="Pfam" id="PF13848">
    <property type="entry name" value="Thioredoxin_6"/>
    <property type="match status" value="1"/>
</dbReference>